<dbReference type="GO" id="GO:0006508">
    <property type="term" value="P:proteolysis"/>
    <property type="evidence" value="ECO:0007669"/>
    <property type="project" value="UniProtKB-KW"/>
</dbReference>
<dbReference type="Proteomes" id="UP001346149">
    <property type="component" value="Unassembled WGS sequence"/>
</dbReference>
<feature type="domain" description="Saposin B-type" evidence="5">
    <location>
        <begin position="19"/>
        <end position="85"/>
    </location>
</feature>
<evidence type="ECO:0000313" key="6">
    <source>
        <dbReference type="EMBL" id="KAK4803005.1"/>
    </source>
</evidence>
<feature type="chain" id="PRO_5042958538" description="Saposin B-type domain-containing protein" evidence="4">
    <location>
        <begin position="22"/>
        <end position="106"/>
    </location>
</feature>
<evidence type="ECO:0000313" key="7">
    <source>
        <dbReference type="Proteomes" id="UP001346149"/>
    </source>
</evidence>
<dbReference type="InterPro" id="IPR008138">
    <property type="entry name" value="SapB_2"/>
</dbReference>
<sequence>MFASLLHDHVWLVILVGYTSLKTLSSSLCYNQMDIIEMLMHLCNSVEKKYVKKCKRMVFEYGPLVLANAEQFLEAQDLCTTLHACKLDAISAQPSSNEITKGLSES</sequence>
<organism evidence="6 7">
    <name type="scientific">Trapa natans</name>
    <name type="common">Water chestnut</name>
    <dbReference type="NCBI Taxonomy" id="22666"/>
    <lineage>
        <taxon>Eukaryota</taxon>
        <taxon>Viridiplantae</taxon>
        <taxon>Streptophyta</taxon>
        <taxon>Embryophyta</taxon>
        <taxon>Tracheophyta</taxon>
        <taxon>Spermatophyta</taxon>
        <taxon>Magnoliopsida</taxon>
        <taxon>eudicotyledons</taxon>
        <taxon>Gunneridae</taxon>
        <taxon>Pentapetalae</taxon>
        <taxon>rosids</taxon>
        <taxon>malvids</taxon>
        <taxon>Myrtales</taxon>
        <taxon>Lythraceae</taxon>
        <taxon>Trapa</taxon>
    </lineage>
</organism>
<evidence type="ECO:0000259" key="5">
    <source>
        <dbReference type="SMART" id="SM00741"/>
    </source>
</evidence>
<accession>A0AAN7MVP3</accession>
<evidence type="ECO:0000256" key="4">
    <source>
        <dbReference type="SAM" id="SignalP"/>
    </source>
</evidence>
<protein>
    <recommendedName>
        <fullName evidence="5">Saposin B-type domain-containing protein</fullName>
    </recommendedName>
</protein>
<dbReference type="SUPFAM" id="SSF47862">
    <property type="entry name" value="Saposin"/>
    <property type="match status" value="1"/>
</dbReference>
<dbReference type="SMART" id="SM00741">
    <property type="entry name" value="SapB"/>
    <property type="match status" value="1"/>
</dbReference>
<evidence type="ECO:0000256" key="3">
    <source>
        <dbReference type="ARBA" id="ARBA00023180"/>
    </source>
</evidence>
<proteinExistence type="predicted"/>
<dbReference type="PANTHER" id="PTHR11480:SF3">
    <property type="entry name" value="BCDNA.GH08312"/>
    <property type="match status" value="1"/>
</dbReference>
<dbReference type="InterPro" id="IPR011001">
    <property type="entry name" value="Saposin-like"/>
</dbReference>
<dbReference type="AlphaFoldDB" id="A0AAN7MVP3"/>
<feature type="signal peptide" evidence="4">
    <location>
        <begin position="1"/>
        <end position="21"/>
    </location>
</feature>
<comment type="caution">
    <text evidence="6">The sequence shown here is derived from an EMBL/GenBank/DDBJ whole genome shotgun (WGS) entry which is preliminary data.</text>
</comment>
<keyword evidence="1" id="KW-0645">Protease</keyword>
<dbReference type="Pfam" id="PF03489">
    <property type="entry name" value="SapB_2"/>
    <property type="match status" value="1"/>
</dbReference>
<keyword evidence="4" id="KW-0732">Signal</keyword>
<gene>
    <name evidence="6" type="ORF">SAY86_001208</name>
</gene>
<dbReference type="Gene3D" id="1.10.225.10">
    <property type="entry name" value="Saposin-like"/>
    <property type="match status" value="1"/>
</dbReference>
<dbReference type="InterPro" id="IPR008139">
    <property type="entry name" value="SaposinB_dom"/>
</dbReference>
<keyword evidence="7" id="KW-1185">Reference proteome</keyword>
<dbReference type="EMBL" id="JAXQNO010000002">
    <property type="protein sequence ID" value="KAK4803005.1"/>
    <property type="molecule type" value="Genomic_DNA"/>
</dbReference>
<dbReference type="PANTHER" id="PTHR11480">
    <property type="entry name" value="SAPOSIN-RELATED"/>
    <property type="match status" value="1"/>
</dbReference>
<evidence type="ECO:0000256" key="2">
    <source>
        <dbReference type="ARBA" id="ARBA00023157"/>
    </source>
</evidence>
<keyword evidence="2" id="KW-1015">Disulfide bond</keyword>
<dbReference type="InterPro" id="IPR051428">
    <property type="entry name" value="Sphingo_Act-Surfact_Prot"/>
</dbReference>
<dbReference type="GO" id="GO:0008233">
    <property type="term" value="F:peptidase activity"/>
    <property type="evidence" value="ECO:0007669"/>
    <property type="project" value="UniProtKB-KW"/>
</dbReference>
<keyword evidence="1" id="KW-0378">Hydrolase</keyword>
<keyword evidence="3" id="KW-0325">Glycoprotein</keyword>
<name>A0AAN7MVP3_TRANT</name>
<reference evidence="6 7" key="1">
    <citation type="journal article" date="2023" name="Hortic Res">
        <title>Pangenome of water caltrop reveals structural variations and asymmetric subgenome divergence after allopolyploidization.</title>
        <authorList>
            <person name="Zhang X."/>
            <person name="Chen Y."/>
            <person name="Wang L."/>
            <person name="Yuan Y."/>
            <person name="Fang M."/>
            <person name="Shi L."/>
            <person name="Lu R."/>
            <person name="Comes H.P."/>
            <person name="Ma Y."/>
            <person name="Chen Y."/>
            <person name="Huang G."/>
            <person name="Zhou Y."/>
            <person name="Zheng Z."/>
            <person name="Qiu Y."/>
        </authorList>
    </citation>
    <scope>NUCLEOTIDE SEQUENCE [LARGE SCALE GENOMIC DNA]</scope>
    <source>
        <strain evidence="6">F231</strain>
    </source>
</reference>
<evidence type="ECO:0000256" key="1">
    <source>
        <dbReference type="ARBA" id="ARBA00022670"/>
    </source>
</evidence>